<reference evidence="2" key="1">
    <citation type="submission" date="2025-08" db="UniProtKB">
        <authorList>
            <consortium name="RefSeq"/>
        </authorList>
    </citation>
    <scope>IDENTIFICATION</scope>
    <source>
        <tissue evidence="2">Whole organism</tissue>
    </source>
</reference>
<dbReference type="AlphaFoldDB" id="A0A979FIZ5"/>
<evidence type="ECO:0000313" key="1">
    <source>
        <dbReference type="Proteomes" id="UP000694843"/>
    </source>
</evidence>
<dbReference type="KEGG" id="hazt:108669850"/>
<dbReference type="GeneID" id="108669850"/>
<evidence type="ECO:0000313" key="2">
    <source>
        <dbReference type="RefSeq" id="XP_047736949.1"/>
    </source>
</evidence>
<keyword evidence="1" id="KW-1185">Reference proteome</keyword>
<dbReference type="Proteomes" id="UP000694843">
    <property type="component" value="Unplaced"/>
</dbReference>
<gene>
    <name evidence="2" type="primary">LOC108669850</name>
</gene>
<protein>
    <submittedName>
        <fullName evidence="2">Uncharacterized protein LOC108669850</fullName>
    </submittedName>
</protein>
<proteinExistence type="predicted"/>
<sequence>MLDRSFFLYKTAEIAILVSAVHPDQLARLSGNAKEAIPIDVYRDFSKTALKAIAIGMPPSSKMGLMISEIAFKSAVNMNLDADAAMFLQGQDARNIPTSNIVQQLEYMKDGFPTRQACYVLKDIYVNYSATEMLTQSEEEVFQLLTPAAIERMPICVVAAFGTERLQRLNGISKIILLERLVLNKKKALAYSSVSRAALQTIVE</sequence>
<organism evidence="1 2">
    <name type="scientific">Hyalella azteca</name>
    <name type="common">Amphipod</name>
    <dbReference type="NCBI Taxonomy" id="294128"/>
    <lineage>
        <taxon>Eukaryota</taxon>
        <taxon>Metazoa</taxon>
        <taxon>Ecdysozoa</taxon>
        <taxon>Arthropoda</taxon>
        <taxon>Crustacea</taxon>
        <taxon>Multicrustacea</taxon>
        <taxon>Malacostraca</taxon>
        <taxon>Eumalacostraca</taxon>
        <taxon>Peracarida</taxon>
        <taxon>Amphipoda</taxon>
        <taxon>Senticaudata</taxon>
        <taxon>Talitrida</taxon>
        <taxon>Talitroidea</taxon>
        <taxon>Hyalellidae</taxon>
        <taxon>Hyalella</taxon>
    </lineage>
</organism>
<name>A0A979FIZ5_HYAAZ</name>
<dbReference type="RefSeq" id="XP_047736949.1">
    <property type="nucleotide sequence ID" value="XM_047880993.1"/>
</dbReference>
<accession>A0A979FIZ5</accession>
<dbReference type="OrthoDB" id="6382066at2759"/>